<gene>
    <name evidence="1" type="primary">LIMYB_26</name>
    <name evidence="1" type="ORF">CFP56_023186</name>
</gene>
<dbReference type="AlphaFoldDB" id="A0AAW0LYS0"/>
<organism evidence="1 2">
    <name type="scientific">Quercus suber</name>
    <name type="common">Cork oak</name>
    <dbReference type="NCBI Taxonomy" id="58331"/>
    <lineage>
        <taxon>Eukaryota</taxon>
        <taxon>Viridiplantae</taxon>
        <taxon>Streptophyta</taxon>
        <taxon>Embryophyta</taxon>
        <taxon>Tracheophyta</taxon>
        <taxon>Spermatophyta</taxon>
        <taxon>Magnoliopsida</taxon>
        <taxon>eudicotyledons</taxon>
        <taxon>Gunneridae</taxon>
        <taxon>Pentapetalae</taxon>
        <taxon>rosids</taxon>
        <taxon>fabids</taxon>
        <taxon>Fagales</taxon>
        <taxon>Fagaceae</taxon>
        <taxon>Quercus</taxon>
    </lineage>
</organism>
<protein>
    <submittedName>
        <fullName evidence="1">L10-interacting myb domain-containing protein</fullName>
    </submittedName>
</protein>
<dbReference type="InterPro" id="IPR045026">
    <property type="entry name" value="LIMYB"/>
</dbReference>
<sequence length="280" mass="32053">MANASSDAEDRKSWPLPIEKHFIDVLVEEQLKGNMPPDQVRWKFQRLKVRNRVFSELIGHSRMGWDSHTNIVIGSEEVWTNAIAPNPKCKEFWKKGLDHCDLLGQLFNKSTANGFLQISFAQSAPNSDEERELDEGFLSAGVHVYLETDSGDDIDKLTTLIEEQSRCTEKHVAQPEHSKGKKKKGEIRSEMNEAIKGFMEVSKVRLIANESRKQTGESFVGGDRFSIYKAVEVLNSYDHLYDFTRYKVLKELLNPNVRAAFISMKPERRNAWMELVGNGY</sequence>
<dbReference type="PANTHER" id="PTHR47584">
    <property type="match status" value="1"/>
</dbReference>
<comment type="caution">
    <text evidence="1">The sequence shown here is derived from an EMBL/GenBank/DDBJ whole genome shotgun (WGS) entry which is preliminary data.</text>
</comment>
<evidence type="ECO:0000313" key="1">
    <source>
        <dbReference type="EMBL" id="KAK7856494.1"/>
    </source>
</evidence>
<dbReference type="Proteomes" id="UP000237347">
    <property type="component" value="Unassembled WGS sequence"/>
</dbReference>
<dbReference type="PANTHER" id="PTHR47584:SF14">
    <property type="entry name" value="L10-INTERACTING MYB DOMAIN-CONTAINING PROTEIN-LIKE"/>
    <property type="match status" value="1"/>
</dbReference>
<name>A0AAW0LYS0_QUESU</name>
<dbReference type="EMBL" id="PKMF04000036">
    <property type="protein sequence ID" value="KAK7856494.1"/>
    <property type="molecule type" value="Genomic_DNA"/>
</dbReference>
<proteinExistence type="predicted"/>
<accession>A0AAW0LYS0</accession>
<keyword evidence="2" id="KW-1185">Reference proteome</keyword>
<evidence type="ECO:0000313" key="2">
    <source>
        <dbReference type="Proteomes" id="UP000237347"/>
    </source>
</evidence>
<dbReference type="Gramene" id="rna-CFP56_27549">
    <property type="protein sequence ID" value="cds-POF24353.1"/>
    <property type="gene ID" value="gene-CFP56_27549"/>
</dbReference>
<reference evidence="1 2" key="1">
    <citation type="journal article" date="2018" name="Sci. Data">
        <title>The draft genome sequence of cork oak.</title>
        <authorList>
            <person name="Ramos A.M."/>
            <person name="Usie A."/>
            <person name="Barbosa P."/>
            <person name="Barros P.M."/>
            <person name="Capote T."/>
            <person name="Chaves I."/>
            <person name="Simoes F."/>
            <person name="Abreu I."/>
            <person name="Carrasquinho I."/>
            <person name="Faro C."/>
            <person name="Guimaraes J.B."/>
            <person name="Mendonca D."/>
            <person name="Nobrega F."/>
            <person name="Rodrigues L."/>
            <person name="Saibo N.J.M."/>
            <person name="Varela M.C."/>
            <person name="Egas C."/>
            <person name="Matos J."/>
            <person name="Miguel C.M."/>
            <person name="Oliveira M.M."/>
            <person name="Ricardo C.P."/>
            <person name="Goncalves S."/>
        </authorList>
    </citation>
    <scope>NUCLEOTIDE SEQUENCE [LARGE SCALE GENOMIC DNA]</scope>
    <source>
        <strain evidence="2">cv. HL8</strain>
    </source>
</reference>